<evidence type="ECO:0000313" key="23">
    <source>
        <dbReference type="Proteomes" id="UP000682877"/>
    </source>
</evidence>
<evidence type="ECO:0000256" key="18">
    <source>
        <dbReference type="SAM" id="Coils"/>
    </source>
</evidence>
<keyword evidence="14" id="KW-0378">Hydrolase</keyword>
<dbReference type="InterPro" id="IPR014729">
    <property type="entry name" value="Rossmann-like_a/b/a_fold"/>
</dbReference>
<evidence type="ECO:0000256" key="3">
    <source>
        <dbReference type="ARBA" id="ARBA00003861"/>
    </source>
</evidence>
<keyword evidence="10 20" id="KW-0812">Transmembrane</keyword>
<dbReference type="CDD" id="cd01989">
    <property type="entry name" value="USP_STK_Ubox_N"/>
    <property type="match status" value="3"/>
</dbReference>
<dbReference type="PANTHER" id="PTHR45647">
    <property type="entry name" value="OS02G0152300 PROTEIN"/>
    <property type="match status" value="1"/>
</dbReference>
<keyword evidence="18" id="KW-0175">Coiled coil</keyword>
<evidence type="ECO:0000256" key="7">
    <source>
        <dbReference type="ARBA" id="ARBA00012483"/>
    </source>
</evidence>
<protein>
    <recommendedName>
        <fullName evidence="7">RING-type E3 ubiquitin transferase</fullName>
        <ecNumber evidence="7">2.3.2.27</ecNumber>
    </recommendedName>
</protein>
<comment type="subcellular location">
    <subcellularLocation>
        <location evidence="4">Endosome membrane</location>
        <topology evidence="4">Multi-pass membrane protein</topology>
    </subcellularLocation>
</comment>
<sequence length="1859" mass="210867">MEDAIYVAVNQDVRESKKTLLWTLKNLQVKKIFLLHVHLPFSLTTSSSRLEQSEIDAIQDSELNTSVTSLYKYRDICINKGGVSEQDVDTSLISGHDVGEGIVELMYQNNITKLVMGAAADSHYSRGMSITSRKAEYVSQHAPRSCKMWFICKGKLIKKRERSFDIGNPSDSFSEFSTSAEKPISKGRRRDEEDETESPKEHPVWILEPEESPKKGKKEPAEKSKSNGSDEDSRLEDFKCPISMEIMRDPHVAADGFTYEAEEFRKWLRSGGRTSPRTNKPLENHNLVPNHTLLSEDVDESRSTLLWALRTLRVKKLHLLHVYQLISMTPSSSGLEQSEIDAIQELEQTSRNDTLLKYHDICIDEGVIEQDVDMSNFSANNVGEWIVELIYQNNIKKLIMGATSDSHYSEGMVHIASTKAEYVIRHAPHCCSIWLVCNGNLIQTREGRFEHAGSAYSSSESSSSLHSLDSAPIPYGGAGRADRVTQPHALSSSEELSARGYETMYYEEQRRRLEIEELKREKEQRDKMRREAEDALSSSFGVSQILYNEEVIRRREVEAELNRAKAEIEDMKRVQKGLEEQHYADCRLLEMFQKERDEAIKTTEELLRALEKGESSIPLQWSVSNEPPQCFICPISKDIMQNPHVAADGYTYEADEFRKWLNHGGKKKDRTQRQKERTSMAELIAMGNDVVHVAVKSDVRESRSTLLWALRNLGAKKVCILHVYQPKTASPAARKLEELEAIMYETLHDYFDFCQQEGVNEDDIYISCIEMNDVKQGILELIHEGKIKKLVMGAASDHHYSEKMFDLKSRKAKYVYQHAPNSCEVMFMCDGHLIYTKEANLEDCVDETESGAGQSKPKLFSSASPKCSAELVSAIVAYIDIRRDRDMLEPTASEDQSVRSKHCWKAKGMINCINSLSKHLWKLRNRKEKLMKSVSGGFKAENTAVEAIRSAREYEAMYNEEAKLRKEGKEAIAKQRKIVEKTKQERDDALIIILNGRKLYNEELRRRVEAEEMLGKEKEEHERTKKEIEEVRAIVQDGMQLYNEQLRQRKEMEESVKRQEEELEKTKKEKEEACMISKNLMQLYEDEVRQRKETEELVKRRREELEKVKKEKEEACSVGQNFMRLYEEEARRRKGTEEELNKVAAEKDAASSVCSEILLLLQSYTRRHGIPSGFSDEDSVTRQPPSYFICPISQEVMREPRVAADGFTYEAESLKEWLDNGHETSPMTNLRLAHNNLVPNHALRSAIQDASFVSAGDIVHHDDSLPQRPGCNNNFVLVKVPTRVNGSEYTEFVGVGARFGPTLESKEKHATLIKLAIADPPDCCSTPKNKLTGEVILVHRGKCSFTTKTKVAEAAGASAILIINNSTDLFKMVCEKGENVLDITIPVVMLPVDAGRSLEDIVKSNSIVTLQLYSPKRPAVDVAEVFLWLMAVGTILCASYWSAWTVREEAIEQDKLLKDGSDELLQLSTTSSRGVVEVTVISAILFVVVASCFLIMLYKLMSFWFIEVLVVLFCIGGVEGLQTCLVALLSCFRWFRRFGESYLKVPILGAVSYLTLAICPFCIAFAVFWAVKRQYSYAWIGQDILGISLIITVLQIVRVPNLKVGFVLLSCAFMYDIFWVFVSKWWFRESVMIVVARGDRSGEDGIPMLLKIPRMFDPWGGYSIIGFGDIILPGLLVTFALRYDWLANKRLKSGYFLGTMSAYGLGLLITYIALNLMDGHGQPALLYIVPFILGTLFVLGHKRGDLKTLWTTGEPDRPCPHLSDCDRLNKLMTEAAEKAAFLGGLVVTFKEQMHTDVLVNPGEEAPPIPTHKAVLAARSKRNPDLSVEITRAYLRETKAKAKDHGAPSFNVFTSTRGNW</sequence>
<feature type="transmembrane region" description="Helical" evidence="20">
    <location>
        <begin position="1693"/>
        <end position="1714"/>
    </location>
</feature>
<dbReference type="InterPro" id="IPR046450">
    <property type="entry name" value="PA_dom_sf"/>
</dbReference>
<feature type="transmembrane region" description="Helical" evidence="20">
    <location>
        <begin position="1720"/>
        <end position="1739"/>
    </location>
</feature>
<dbReference type="GO" id="GO:0010008">
    <property type="term" value="C:endosome membrane"/>
    <property type="evidence" value="ECO:0007669"/>
    <property type="project" value="UniProtKB-SubCell"/>
</dbReference>
<evidence type="ECO:0000256" key="2">
    <source>
        <dbReference type="ARBA" id="ARBA00003012"/>
    </source>
</evidence>
<feature type="transmembrane region" description="Helical" evidence="20">
    <location>
        <begin position="1425"/>
        <end position="1446"/>
    </location>
</feature>
<dbReference type="InterPro" id="IPR003137">
    <property type="entry name" value="PA_domain"/>
</dbReference>
<dbReference type="Gene3D" id="3.50.30.30">
    <property type="match status" value="1"/>
</dbReference>
<keyword evidence="12" id="KW-0967">Endosome</keyword>
<keyword evidence="13" id="KW-0833">Ubl conjugation pathway</keyword>
<dbReference type="Gene3D" id="3.40.50.620">
    <property type="entry name" value="HUPs"/>
    <property type="match status" value="3"/>
</dbReference>
<feature type="compositionally biased region" description="Polar residues" evidence="19">
    <location>
        <begin position="169"/>
        <end position="180"/>
    </location>
</feature>
<dbReference type="GO" id="GO:0016567">
    <property type="term" value="P:protein ubiquitination"/>
    <property type="evidence" value="ECO:0007669"/>
    <property type="project" value="InterPro"/>
</dbReference>
<keyword evidence="17" id="KW-0325">Glycoprotein</keyword>
<evidence type="ECO:0000256" key="19">
    <source>
        <dbReference type="SAM" id="MobiDB-lite"/>
    </source>
</evidence>
<evidence type="ECO:0000256" key="10">
    <source>
        <dbReference type="ARBA" id="ARBA00022692"/>
    </source>
</evidence>
<evidence type="ECO:0000256" key="8">
    <source>
        <dbReference type="ARBA" id="ARBA00022670"/>
    </source>
</evidence>
<dbReference type="InterPro" id="IPR006639">
    <property type="entry name" value="Preselin/SPP"/>
</dbReference>
<dbReference type="InterPro" id="IPR051348">
    <property type="entry name" value="U-box_ubiquitin_ligases"/>
</dbReference>
<organism evidence="22 23">
    <name type="scientific">Arabidopsis arenosa</name>
    <name type="common">Sand rock-cress</name>
    <name type="synonym">Cardaminopsis arenosa</name>
    <dbReference type="NCBI Taxonomy" id="38785"/>
    <lineage>
        <taxon>Eukaryota</taxon>
        <taxon>Viridiplantae</taxon>
        <taxon>Streptophyta</taxon>
        <taxon>Embryophyta</taxon>
        <taxon>Tracheophyta</taxon>
        <taxon>Spermatophyta</taxon>
        <taxon>Magnoliopsida</taxon>
        <taxon>eudicotyledons</taxon>
        <taxon>Gunneridae</taxon>
        <taxon>Pentapetalae</taxon>
        <taxon>rosids</taxon>
        <taxon>malvids</taxon>
        <taxon>Brassicales</taxon>
        <taxon>Brassicaceae</taxon>
        <taxon>Camelineae</taxon>
        <taxon>Arabidopsis</taxon>
    </lineage>
</organism>
<feature type="compositionally biased region" description="Basic and acidic residues" evidence="19">
    <location>
        <begin position="211"/>
        <end position="225"/>
    </location>
</feature>
<feature type="transmembrane region" description="Helical" evidence="20">
    <location>
        <begin position="1547"/>
        <end position="1571"/>
    </location>
</feature>
<evidence type="ECO:0000256" key="13">
    <source>
        <dbReference type="ARBA" id="ARBA00022786"/>
    </source>
</evidence>
<dbReference type="PANTHER" id="PTHR45647:SF62">
    <property type="entry name" value="U-BOX DOMAIN-CONTAINING PROTEIN 56"/>
    <property type="match status" value="1"/>
</dbReference>
<keyword evidence="11" id="KW-0732">Signal</keyword>
<accession>A0A8S1ZB67</accession>
<feature type="domain" description="U-box" evidence="21">
    <location>
        <begin position="233"/>
        <end position="308"/>
    </location>
</feature>
<comment type="similarity">
    <text evidence="6">Belongs to the peptidase A22B family.</text>
</comment>
<dbReference type="EC" id="2.3.2.27" evidence="7"/>
<evidence type="ECO:0000256" key="15">
    <source>
        <dbReference type="ARBA" id="ARBA00022989"/>
    </source>
</evidence>
<dbReference type="Proteomes" id="UP000682877">
    <property type="component" value="Chromosome 1"/>
</dbReference>
<comment type="pathway">
    <text evidence="5">Protein modification; protein ubiquitination.</text>
</comment>
<evidence type="ECO:0000256" key="20">
    <source>
        <dbReference type="SAM" id="Phobius"/>
    </source>
</evidence>
<comment type="function">
    <text evidence="2">Intramembrane-cleaving aspartic protease (I-CLiP) that cleaves type II membrane signal peptides in the hydrophobic plane of the membrane.</text>
</comment>
<evidence type="ECO:0000256" key="6">
    <source>
        <dbReference type="ARBA" id="ARBA00006859"/>
    </source>
</evidence>
<dbReference type="Pfam" id="PF04258">
    <property type="entry name" value="Peptidase_A22B"/>
    <property type="match status" value="1"/>
</dbReference>
<evidence type="ECO:0000256" key="1">
    <source>
        <dbReference type="ARBA" id="ARBA00000900"/>
    </source>
</evidence>
<dbReference type="SMART" id="SM00504">
    <property type="entry name" value="Ubox"/>
    <property type="match status" value="3"/>
</dbReference>
<feature type="coiled-coil region" evidence="18">
    <location>
        <begin position="506"/>
        <end position="581"/>
    </location>
</feature>
<keyword evidence="8" id="KW-0645">Protease</keyword>
<keyword evidence="16 20" id="KW-0472">Membrane</keyword>
<dbReference type="InterPro" id="IPR007369">
    <property type="entry name" value="Peptidase_A22B_SPP"/>
</dbReference>
<reference evidence="22" key="1">
    <citation type="submission" date="2021-01" db="EMBL/GenBank/DDBJ databases">
        <authorList>
            <person name="Bezrukov I."/>
        </authorList>
    </citation>
    <scope>NUCLEOTIDE SEQUENCE</scope>
</reference>
<dbReference type="EMBL" id="LR999451">
    <property type="protein sequence ID" value="CAE5956261.1"/>
    <property type="molecule type" value="Genomic_DNA"/>
</dbReference>
<gene>
    <name evidence="22" type="ORF">AARE701A_LOCUS45</name>
</gene>
<dbReference type="InterPro" id="IPR013083">
    <property type="entry name" value="Znf_RING/FYVE/PHD"/>
</dbReference>
<dbReference type="FunFam" id="3.50.30.30:FF:000007">
    <property type="entry name" value="Signal peptide peptidase-like 3"/>
    <property type="match status" value="1"/>
</dbReference>
<dbReference type="SMART" id="SM00730">
    <property type="entry name" value="PSN"/>
    <property type="match status" value="1"/>
</dbReference>
<dbReference type="Pfam" id="PF02225">
    <property type="entry name" value="PA"/>
    <property type="match status" value="1"/>
</dbReference>
<feature type="transmembrane region" description="Helical" evidence="20">
    <location>
        <begin position="1659"/>
        <end position="1681"/>
    </location>
</feature>
<keyword evidence="9" id="KW-0808">Transferase</keyword>
<evidence type="ECO:0000256" key="12">
    <source>
        <dbReference type="ARBA" id="ARBA00022753"/>
    </source>
</evidence>
<dbReference type="SUPFAM" id="SSF52025">
    <property type="entry name" value="PA domain"/>
    <property type="match status" value="1"/>
</dbReference>
<evidence type="ECO:0000259" key="21">
    <source>
        <dbReference type="PROSITE" id="PS51698"/>
    </source>
</evidence>
<keyword evidence="15 20" id="KW-1133">Transmembrane helix</keyword>
<feature type="compositionally biased region" description="Low complexity" evidence="19">
    <location>
        <begin position="455"/>
        <end position="470"/>
    </location>
</feature>
<feature type="transmembrane region" description="Helical" evidence="20">
    <location>
        <begin position="1577"/>
        <end position="1597"/>
    </location>
</feature>
<dbReference type="InterPro" id="IPR003613">
    <property type="entry name" value="Ubox_domain"/>
</dbReference>
<keyword evidence="23" id="KW-1185">Reference proteome</keyword>
<evidence type="ECO:0000256" key="11">
    <source>
        <dbReference type="ARBA" id="ARBA00022729"/>
    </source>
</evidence>
<feature type="region of interest" description="Disordered" evidence="19">
    <location>
        <begin position="168"/>
        <end position="235"/>
    </location>
</feature>
<dbReference type="SUPFAM" id="SSF57850">
    <property type="entry name" value="RING/U-box"/>
    <property type="match status" value="3"/>
</dbReference>
<evidence type="ECO:0000256" key="17">
    <source>
        <dbReference type="ARBA" id="ARBA00023180"/>
    </source>
</evidence>
<proteinExistence type="inferred from homology"/>
<comment type="function">
    <text evidence="3">Functions as an E3 ubiquitin ligase.</text>
</comment>
<feature type="coiled-coil region" evidence="18">
    <location>
        <begin position="1000"/>
        <end position="1146"/>
    </location>
</feature>
<evidence type="ECO:0000256" key="14">
    <source>
        <dbReference type="ARBA" id="ARBA00022801"/>
    </source>
</evidence>
<feature type="domain" description="U-box" evidence="21">
    <location>
        <begin position="626"/>
        <end position="705"/>
    </location>
</feature>
<evidence type="ECO:0000256" key="5">
    <source>
        <dbReference type="ARBA" id="ARBA00004906"/>
    </source>
</evidence>
<dbReference type="CDD" id="cd16655">
    <property type="entry name" value="RING-Ubox_WDSUB1-like"/>
    <property type="match status" value="2"/>
</dbReference>
<dbReference type="GO" id="GO:0042500">
    <property type="term" value="F:aspartic endopeptidase activity, intramembrane cleaving"/>
    <property type="evidence" value="ECO:0007669"/>
    <property type="project" value="InterPro"/>
</dbReference>
<feature type="region of interest" description="Disordered" evidence="19">
    <location>
        <begin position="455"/>
        <end position="494"/>
    </location>
</feature>
<name>A0A8S1ZB67_ARAAE</name>
<comment type="catalytic activity">
    <reaction evidence="1">
        <text>S-ubiquitinyl-[E2 ubiquitin-conjugating enzyme]-L-cysteine + [acceptor protein]-L-lysine = [E2 ubiquitin-conjugating enzyme]-L-cysteine + N(6)-ubiquitinyl-[acceptor protein]-L-lysine.</text>
        <dbReference type="EC" id="2.3.2.27"/>
    </reaction>
</comment>
<dbReference type="Gene3D" id="3.30.40.10">
    <property type="entry name" value="Zinc/RING finger domain, C3HC4 (zinc finger)"/>
    <property type="match status" value="3"/>
</dbReference>
<dbReference type="Pfam" id="PF04564">
    <property type="entry name" value="U-box"/>
    <property type="match status" value="3"/>
</dbReference>
<dbReference type="GO" id="GO:0006508">
    <property type="term" value="P:proteolysis"/>
    <property type="evidence" value="ECO:0007669"/>
    <property type="project" value="UniProtKB-KW"/>
</dbReference>
<evidence type="ECO:0000256" key="9">
    <source>
        <dbReference type="ARBA" id="ARBA00022679"/>
    </source>
</evidence>
<evidence type="ECO:0000256" key="4">
    <source>
        <dbReference type="ARBA" id="ARBA00004337"/>
    </source>
</evidence>
<evidence type="ECO:0000256" key="16">
    <source>
        <dbReference type="ARBA" id="ARBA00023136"/>
    </source>
</evidence>
<dbReference type="PROSITE" id="PS51698">
    <property type="entry name" value="U_BOX"/>
    <property type="match status" value="3"/>
</dbReference>
<feature type="transmembrane region" description="Helical" evidence="20">
    <location>
        <begin position="1604"/>
        <end position="1622"/>
    </location>
</feature>
<feature type="transmembrane region" description="Helical" evidence="20">
    <location>
        <begin position="1475"/>
        <end position="1498"/>
    </location>
</feature>
<feature type="transmembrane region" description="Helical" evidence="20">
    <location>
        <begin position="1504"/>
        <end position="1535"/>
    </location>
</feature>
<dbReference type="GO" id="GO:0061630">
    <property type="term" value="F:ubiquitin protein ligase activity"/>
    <property type="evidence" value="ECO:0007669"/>
    <property type="project" value="UniProtKB-EC"/>
</dbReference>
<feature type="domain" description="U-box" evidence="21">
    <location>
        <begin position="1183"/>
        <end position="1257"/>
    </location>
</feature>
<evidence type="ECO:0000313" key="22">
    <source>
        <dbReference type="EMBL" id="CAE5956261.1"/>
    </source>
</evidence>